<dbReference type="Gene3D" id="1.10.10.10">
    <property type="entry name" value="Winged helix-like DNA-binding domain superfamily/Winged helix DNA-binding domain"/>
    <property type="match status" value="1"/>
</dbReference>
<keyword evidence="2" id="KW-1185">Reference proteome</keyword>
<dbReference type="InterPro" id="IPR036388">
    <property type="entry name" value="WH-like_DNA-bd_sf"/>
</dbReference>
<proteinExistence type="predicted"/>
<gene>
    <name evidence="1" type="ORF">BKM31_14915</name>
</gene>
<dbReference type="InterPro" id="IPR011991">
    <property type="entry name" value="ArsR-like_HTH"/>
</dbReference>
<protein>
    <recommendedName>
        <fullName evidence="3">HTH marR-type domain-containing protein</fullName>
    </recommendedName>
</protein>
<name>A0A1U9ZXA7_9ACTN</name>
<dbReference type="InterPro" id="IPR036390">
    <property type="entry name" value="WH_DNA-bd_sf"/>
</dbReference>
<evidence type="ECO:0008006" key="3">
    <source>
        <dbReference type="Google" id="ProtNLM"/>
    </source>
</evidence>
<evidence type="ECO:0000313" key="2">
    <source>
        <dbReference type="Proteomes" id="UP000190797"/>
    </source>
</evidence>
<accession>A0A1U9ZXA7</accession>
<dbReference type="Proteomes" id="UP000190797">
    <property type="component" value="Chromosome"/>
</dbReference>
<dbReference type="Pfam" id="PF13412">
    <property type="entry name" value="HTH_24"/>
    <property type="match status" value="1"/>
</dbReference>
<dbReference type="SUPFAM" id="SSF46785">
    <property type="entry name" value="Winged helix' DNA-binding domain"/>
    <property type="match status" value="1"/>
</dbReference>
<dbReference type="AlphaFoldDB" id="A0A1U9ZXA7"/>
<dbReference type="STRING" id="1909395.BKM31_14915"/>
<dbReference type="RefSeq" id="WP_080038731.1">
    <property type="nucleotide sequence ID" value="NZ_CP017717.1"/>
</dbReference>
<organism evidence="1 2">
    <name type="scientific">[Actinomadura] parvosata subsp. kistnae</name>
    <dbReference type="NCBI Taxonomy" id="1909395"/>
    <lineage>
        <taxon>Bacteria</taxon>
        <taxon>Bacillati</taxon>
        <taxon>Actinomycetota</taxon>
        <taxon>Actinomycetes</taxon>
        <taxon>Streptosporangiales</taxon>
        <taxon>Streptosporangiaceae</taxon>
        <taxon>Nonomuraea</taxon>
    </lineage>
</organism>
<sequence>MSTGDPADGGPTWTFLTNHARVLRLLADNPQARISDIAHAIGITQRAVTGIISDLREAGYIEVPREGQPSQGRCSVRPAGVRSAWMLAETSLSGENANLIEVTS</sequence>
<dbReference type="OrthoDB" id="371140at2"/>
<evidence type="ECO:0000313" key="1">
    <source>
        <dbReference type="EMBL" id="AQZ62578.1"/>
    </source>
</evidence>
<dbReference type="EMBL" id="CP017717">
    <property type="protein sequence ID" value="AQZ62578.1"/>
    <property type="molecule type" value="Genomic_DNA"/>
</dbReference>
<dbReference type="CDD" id="cd00090">
    <property type="entry name" value="HTH_ARSR"/>
    <property type="match status" value="1"/>
</dbReference>
<reference evidence="2" key="1">
    <citation type="journal article" date="2017" name="Med. Chem. Commun.">
        <title>Nonomuraea sp. ATCC 55076 harbours the largest actinomycete chromosome to date and the kistamicin biosynthetic gene cluster.</title>
        <authorList>
            <person name="Nazari B."/>
            <person name="Forneris C.C."/>
            <person name="Gibson M.I."/>
            <person name="Moon K."/>
            <person name="Schramma K.R."/>
            <person name="Seyedsayamdost M.R."/>
        </authorList>
    </citation>
    <scope>NUCLEOTIDE SEQUENCE [LARGE SCALE GENOMIC DNA]</scope>
    <source>
        <strain evidence="2">ATCC 55076</strain>
    </source>
</reference>
<dbReference type="KEGG" id="noa:BKM31_14915"/>